<keyword evidence="2" id="KW-1185">Reference proteome</keyword>
<evidence type="ECO:0000313" key="1">
    <source>
        <dbReference type="EMBL" id="KFD45986.1"/>
    </source>
</evidence>
<proteinExistence type="predicted"/>
<sequence length="119" mass="13421">MATSHHGSLEPFDVSTGIDGWEDWMERFVFFADAKSISQERRCGLLFTYGGPELYRLMKEAVAPDKPGTKTIEQLTEAVRAIFDLVPGIYPAKAEFNARKQRPGESVSNFMANLRHLAR</sequence>
<gene>
    <name evidence="1" type="ORF">M513_13142</name>
</gene>
<name>A0A085LLZ0_9BILA</name>
<evidence type="ECO:0000313" key="2">
    <source>
        <dbReference type="Proteomes" id="UP000030764"/>
    </source>
</evidence>
<dbReference type="Proteomes" id="UP000030764">
    <property type="component" value="Unassembled WGS sequence"/>
</dbReference>
<accession>A0A085LLZ0</accession>
<evidence type="ECO:0008006" key="3">
    <source>
        <dbReference type="Google" id="ProtNLM"/>
    </source>
</evidence>
<protein>
    <recommendedName>
        <fullName evidence="3">Retrotransposon gag domain-containing protein</fullName>
    </recommendedName>
</protein>
<dbReference type="AlphaFoldDB" id="A0A085LLZ0"/>
<reference evidence="1 2" key="1">
    <citation type="journal article" date="2014" name="Nat. Genet.">
        <title>Genome and transcriptome of the porcine whipworm Trichuris suis.</title>
        <authorList>
            <person name="Jex A.R."/>
            <person name="Nejsum P."/>
            <person name="Schwarz E.M."/>
            <person name="Hu L."/>
            <person name="Young N.D."/>
            <person name="Hall R.S."/>
            <person name="Korhonen P.K."/>
            <person name="Liao S."/>
            <person name="Thamsborg S."/>
            <person name="Xia J."/>
            <person name="Xu P."/>
            <person name="Wang S."/>
            <person name="Scheerlinck J.P."/>
            <person name="Hofmann A."/>
            <person name="Sternberg P.W."/>
            <person name="Wang J."/>
            <person name="Gasser R.B."/>
        </authorList>
    </citation>
    <scope>NUCLEOTIDE SEQUENCE [LARGE SCALE GENOMIC DNA]</scope>
    <source>
        <strain evidence="1">DCEP-RM93M</strain>
    </source>
</reference>
<organism evidence="1 2">
    <name type="scientific">Trichuris suis</name>
    <name type="common">pig whipworm</name>
    <dbReference type="NCBI Taxonomy" id="68888"/>
    <lineage>
        <taxon>Eukaryota</taxon>
        <taxon>Metazoa</taxon>
        <taxon>Ecdysozoa</taxon>
        <taxon>Nematoda</taxon>
        <taxon>Enoplea</taxon>
        <taxon>Dorylaimia</taxon>
        <taxon>Trichinellida</taxon>
        <taxon>Trichuridae</taxon>
        <taxon>Trichuris</taxon>
    </lineage>
</organism>
<dbReference type="EMBL" id="KL363405">
    <property type="protein sequence ID" value="KFD45986.1"/>
    <property type="molecule type" value="Genomic_DNA"/>
</dbReference>